<comment type="caution">
    <text evidence="2">The sequence shown here is derived from an EMBL/GenBank/DDBJ whole genome shotgun (WGS) entry which is preliminary data.</text>
</comment>
<name>A0A3A4AB37_9ACTN</name>
<evidence type="ECO:0000313" key="3">
    <source>
        <dbReference type="Proteomes" id="UP000265768"/>
    </source>
</evidence>
<keyword evidence="1" id="KW-1133">Transmembrane helix</keyword>
<reference evidence="2 3" key="1">
    <citation type="submission" date="2018-09" db="EMBL/GenBank/DDBJ databases">
        <title>YIM 75507 draft genome.</title>
        <authorList>
            <person name="Tang S."/>
            <person name="Feng Y."/>
        </authorList>
    </citation>
    <scope>NUCLEOTIDE SEQUENCE [LARGE SCALE GENOMIC DNA]</scope>
    <source>
        <strain evidence="2 3">YIM 75507</strain>
    </source>
</reference>
<feature type="transmembrane region" description="Helical" evidence="1">
    <location>
        <begin position="68"/>
        <end position="91"/>
    </location>
</feature>
<dbReference type="OrthoDB" id="3429617at2"/>
<sequence length="138" mass="14774">MATLGQTPTQQPVETEGRRSLLLGVAGLVLTVVMLPVGLALDVLALLIGLRARRRARRDGHRLATARWAIVLAVIGLVIGIPALATQAYMWNEVVAYNDCVTGANTIAAENACVDGLEKAFEKKFSLPEGSLNLPFRP</sequence>
<organism evidence="2 3">
    <name type="scientific">Bailinhaonella thermotolerans</name>
    <dbReference type="NCBI Taxonomy" id="1070861"/>
    <lineage>
        <taxon>Bacteria</taxon>
        <taxon>Bacillati</taxon>
        <taxon>Actinomycetota</taxon>
        <taxon>Actinomycetes</taxon>
        <taxon>Streptosporangiales</taxon>
        <taxon>Streptosporangiaceae</taxon>
        <taxon>Bailinhaonella</taxon>
    </lineage>
</organism>
<dbReference type="AlphaFoldDB" id="A0A3A4AB37"/>
<evidence type="ECO:0000313" key="2">
    <source>
        <dbReference type="EMBL" id="RJL23644.1"/>
    </source>
</evidence>
<dbReference type="Proteomes" id="UP000265768">
    <property type="component" value="Unassembled WGS sequence"/>
</dbReference>
<keyword evidence="3" id="KW-1185">Reference proteome</keyword>
<feature type="transmembrane region" description="Helical" evidence="1">
    <location>
        <begin position="20"/>
        <end position="47"/>
    </location>
</feature>
<evidence type="ECO:0000256" key="1">
    <source>
        <dbReference type="SAM" id="Phobius"/>
    </source>
</evidence>
<proteinExistence type="predicted"/>
<protein>
    <recommendedName>
        <fullName evidence="4">DUF4190 domain-containing protein</fullName>
    </recommendedName>
</protein>
<gene>
    <name evidence="2" type="ORF">D5H75_32630</name>
</gene>
<dbReference type="EMBL" id="QZEY01000018">
    <property type="protein sequence ID" value="RJL23644.1"/>
    <property type="molecule type" value="Genomic_DNA"/>
</dbReference>
<accession>A0A3A4AB37</accession>
<keyword evidence="1" id="KW-0472">Membrane</keyword>
<evidence type="ECO:0008006" key="4">
    <source>
        <dbReference type="Google" id="ProtNLM"/>
    </source>
</evidence>
<keyword evidence="1" id="KW-0812">Transmembrane</keyword>
<dbReference type="RefSeq" id="WP_119930433.1">
    <property type="nucleotide sequence ID" value="NZ_QZEY01000018.1"/>
</dbReference>